<dbReference type="InterPro" id="IPR012340">
    <property type="entry name" value="NA-bd_OB-fold"/>
</dbReference>
<reference evidence="6 7" key="1">
    <citation type="submission" date="2016-10" db="EMBL/GenBank/DDBJ databases">
        <authorList>
            <person name="de Groot N.N."/>
        </authorList>
    </citation>
    <scope>NUCLEOTIDE SEQUENCE [LARGE SCALE GENOMIC DNA]</scope>
    <source>
        <strain evidence="4 7">VTM1R29</strain>
        <strain evidence="5 6">VTM2R47</strain>
    </source>
</reference>
<evidence type="ECO:0000313" key="7">
    <source>
        <dbReference type="Proteomes" id="UP000182764"/>
    </source>
</evidence>
<proteinExistence type="predicted"/>
<dbReference type="InterPro" id="IPR000424">
    <property type="entry name" value="Primosome_PriB/ssb"/>
</dbReference>
<evidence type="ECO:0000256" key="2">
    <source>
        <dbReference type="PROSITE-ProRule" id="PRU00252"/>
    </source>
</evidence>
<dbReference type="Gene3D" id="2.40.50.140">
    <property type="entry name" value="Nucleic acid-binding proteins"/>
    <property type="match status" value="1"/>
</dbReference>
<keyword evidence="1 2" id="KW-0238">DNA-binding</keyword>
<dbReference type="CDD" id="cd04496">
    <property type="entry name" value="SSB_OBF"/>
    <property type="match status" value="1"/>
</dbReference>
<dbReference type="EMBL" id="FOBM01000019">
    <property type="protein sequence ID" value="SEM37579.1"/>
    <property type="molecule type" value="Genomic_DNA"/>
</dbReference>
<name>A0A1H7XX82_9STRE</name>
<evidence type="ECO:0000256" key="1">
    <source>
        <dbReference type="ARBA" id="ARBA00023125"/>
    </source>
</evidence>
<dbReference type="GO" id="GO:0003697">
    <property type="term" value="F:single-stranded DNA binding"/>
    <property type="evidence" value="ECO:0007669"/>
    <property type="project" value="InterPro"/>
</dbReference>
<evidence type="ECO:0000313" key="5">
    <source>
        <dbReference type="EMBL" id="SER10852.1"/>
    </source>
</evidence>
<accession>A0A1H7XX82</accession>
<dbReference type="SUPFAM" id="SSF50249">
    <property type="entry name" value="Nucleic acid-binding proteins"/>
    <property type="match status" value="1"/>
</dbReference>
<dbReference type="PANTHER" id="PTHR10302">
    <property type="entry name" value="SINGLE-STRANDED DNA-BINDING PROTEIN"/>
    <property type="match status" value="1"/>
</dbReference>
<dbReference type="Pfam" id="PF00436">
    <property type="entry name" value="SSB"/>
    <property type="match status" value="1"/>
</dbReference>
<protein>
    <recommendedName>
        <fullName evidence="3">Single-stranded DNA-binding protein</fullName>
    </recommendedName>
</protein>
<dbReference type="GO" id="GO:0009295">
    <property type="term" value="C:nucleoid"/>
    <property type="evidence" value="ECO:0007669"/>
    <property type="project" value="TreeGrafter"/>
</dbReference>
<evidence type="ECO:0000313" key="6">
    <source>
        <dbReference type="Proteomes" id="UP000182712"/>
    </source>
</evidence>
<dbReference type="PROSITE" id="PS50935">
    <property type="entry name" value="SSB"/>
    <property type="match status" value="1"/>
</dbReference>
<dbReference type="EMBL" id="FOGM01000001">
    <property type="protein sequence ID" value="SER10852.1"/>
    <property type="molecule type" value="Genomic_DNA"/>
</dbReference>
<evidence type="ECO:0000256" key="3">
    <source>
        <dbReference type="RuleBase" id="RU000524"/>
    </source>
</evidence>
<dbReference type="NCBIfam" id="TIGR00621">
    <property type="entry name" value="ssb"/>
    <property type="match status" value="1"/>
</dbReference>
<sequence length="130" mass="14745">MLNQSIITGRLTKDAELKTVKERTVVSFTLASSRDYKDEEDHYPADFIDCVLWGTAADNFATLTAKGDTIQVTGRLQTRTYKDKNEMTHKVTELQVDKWYLVGVSQHQGDYPVKEKTIVKNSDSLDNLSL</sequence>
<dbReference type="PANTHER" id="PTHR10302:SF27">
    <property type="entry name" value="SINGLE-STRANDED DNA-BINDING PROTEIN"/>
    <property type="match status" value="1"/>
</dbReference>
<evidence type="ECO:0000313" key="4">
    <source>
        <dbReference type="EMBL" id="SEM37579.1"/>
    </source>
</evidence>
<dbReference type="Proteomes" id="UP000182764">
    <property type="component" value="Unassembled WGS sequence"/>
</dbReference>
<organism evidence="4 7">
    <name type="scientific">Streptococcus gallolyticus</name>
    <dbReference type="NCBI Taxonomy" id="315405"/>
    <lineage>
        <taxon>Bacteria</taxon>
        <taxon>Bacillati</taxon>
        <taxon>Bacillota</taxon>
        <taxon>Bacilli</taxon>
        <taxon>Lactobacillales</taxon>
        <taxon>Streptococcaceae</taxon>
        <taxon>Streptococcus</taxon>
    </lineage>
</organism>
<gene>
    <name evidence="4" type="ORF">SAMN04487839_11914</name>
    <name evidence="5" type="ORF">SAMN04487840_10192</name>
</gene>
<dbReference type="InterPro" id="IPR011344">
    <property type="entry name" value="ssDNA-bd"/>
</dbReference>
<dbReference type="AlphaFoldDB" id="A0A1H7XX82"/>
<dbReference type="GO" id="GO:0006260">
    <property type="term" value="P:DNA replication"/>
    <property type="evidence" value="ECO:0007669"/>
    <property type="project" value="InterPro"/>
</dbReference>
<dbReference type="RefSeq" id="WP_074596910.1">
    <property type="nucleotide sequence ID" value="NZ_FNUH01000014.1"/>
</dbReference>
<dbReference type="Proteomes" id="UP000182712">
    <property type="component" value="Unassembled WGS sequence"/>
</dbReference>